<dbReference type="AlphaFoldDB" id="A0A5B7X025"/>
<dbReference type="RefSeq" id="WP_139064580.1">
    <property type="nucleotide sequence ID" value="NZ_CP040812.1"/>
</dbReference>
<evidence type="ECO:0000313" key="2">
    <source>
        <dbReference type="Proteomes" id="UP000309016"/>
    </source>
</evidence>
<dbReference type="KEGG" id="afla:FHG64_00325"/>
<dbReference type="PROSITE" id="PS51257">
    <property type="entry name" value="PROKAR_LIPOPROTEIN"/>
    <property type="match status" value="1"/>
</dbReference>
<dbReference type="EMBL" id="CP040812">
    <property type="protein sequence ID" value="QCY67963.1"/>
    <property type="molecule type" value="Genomic_DNA"/>
</dbReference>
<dbReference type="Proteomes" id="UP000309016">
    <property type="component" value="Chromosome"/>
</dbReference>
<keyword evidence="2" id="KW-1185">Reference proteome</keyword>
<dbReference type="PROSITE" id="PS00018">
    <property type="entry name" value="EF_HAND_1"/>
    <property type="match status" value="1"/>
</dbReference>
<sequence>MNYKINLFRKYYSLIFLGAILVFSSCKDENRGREVDDPVQTNMATDTLATQQVEVRNFTGDITSINTETNAGTEVSGTVNLRVEGSLMRIVVTAEGLAPDMMHMQHLQTAETGSTQCPGQNADANNDGIVDVTEVSNSDRGIHMIPLHMGPSSLEPNVDTYPRTNVNGELQFQRTISLDSLRTAVQEEFGMQDVDFTQFSYVIQGVAQDSKIPQTVQSVSGVEAYASIPVGCAKLEEQ</sequence>
<dbReference type="InterPro" id="IPR018247">
    <property type="entry name" value="EF_Hand_1_Ca_BS"/>
</dbReference>
<proteinExistence type="predicted"/>
<protein>
    <submittedName>
        <fullName evidence="1">Uncharacterized protein</fullName>
    </submittedName>
</protein>
<name>A0A5B7X025_9FLAO</name>
<reference evidence="1 2" key="1">
    <citation type="submission" date="2019-06" db="EMBL/GenBank/DDBJ databases">
        <title>Complete genome sequence of Antarcticibacterium flavum KCTC 52984T from an Antarctic marine sediment.</title>
        <authorList>
            <person name="Lee Y.M."/>
            <person name="Shin S.C."/>
        </authorList>
    </citation>
    <scope>NUCLEOTIDE SEQUENCE [LARGE SCALE GENOMIC DNA]</scope>
    <source>
        <strain evidence="1 2">KCTC 52984</strain>
    </source>
</reference>
<dbReference type="OrthoDB" id="2164423at2"/>
<organism evidence="1 2">
    <name type="scientific">Antarcticibacterium flavum</name>
    <dbReference type="NCBI Taxonomy" id="2058175"/>
    <lineage>
        <taxon>Bacteria</taxon>
        <taxon>Pseudomonadati</taxon>
        <taxon>Bacteroidota</taxon>
        <taxon>Flavobacteriia</taxon>
        <taxon>Flavobacteriales</taxon>
        <taxon>Flavobacteriaceae</taxon>
        <taxon>Antarcticibacterium</taxon>
    </lineage>
</organism>
<evidence type="ECO:0000313" key="1">
    <source>
        <dbReference type="EMBL" id="QCY67963.1"/>
    </source>
</evidence>
<gene>
    <name evidence="1" type="ORF">FHG64_00325</name>
</gene>
<accession>A0A5B7X025</accession>